<keyword evidence="3" id="KW-1185">Reference proteome</keyword>
<organism evidence="2 3">
    <name type="scientific">Pseudoduganella lutea</name>
    <dbReference type="NCBI Taxonomy" id="321985"/>
    <lineage>
        <taxon>Bacteria</taxon>
        <taxon>Pseudomonadati</taxon>
        <taxon>Pseudomonadota</taxon>
        <taxon>Betaproteobacteria</taxon>
        <taxon>Burkholderiales</taxon>
        <taxon>Oxalobacteraceae</taxon>
        <taxon>Telluria group</taxon>
        <taxon>Pseudoduganella</taxon>
    </lineage>
</organism>
<dbReference type="OrthoDB" id="8756777at2"/>
<feature type="signal peptide" evidence="1">
    <location>
        <begin position="1"/>
        <end position="17"/>
    </location>
</feature>
<evidence type="ECO:0000313" key="3">
    <source>
        <dbReference type="Proteomes" id="UP000290637"/>
    </source>
</evidence>
<protein>
    <recommendedName>
        <fullName evidence="4">Lipoprotein</fullName>
    </recommendedName>
</protein>
<dbReference type="AlphaFoldDB" id="A0A4P6L212"/>
<dbReference type="InterPro" id="IPR035439">
    <property type="entry name" value="UPF0145_dom_sf"/>
</dbReference>
<sequence length="128" mass="13254">MRTVILLALCATLAACAARSTVKLSDPQATKLAPHVGQVCMLRSPLPAGVKHKVVGNINSSKQTYGSVNELLPLMAADARAIGADTVINLNTGQKMGAWAWARPVGTGVAVKLEDKSFNCAGAGGELR</sequence>
<dbReference type="Proteomes" id="UP000290637">
    <property type="component" value="Chromosome"/>
</dbReference>
<dbReference type="SUPFAM" id="SSF117782">
    <property type="entry name" value="YbjQ-like"/>
    <property type="match status" value="1"/>
</dbReference>
<reference evidence="2 3" key="1">
    <citation type="submission" date="2019-02" db="EMBL/GenBank/DDBJ databases">
        <title>Draft Genome Sequences of Six Type Strains of the Genus Massilia.</title>
        <authorList>
            <person name="Miess H."/>
            <person name="Frediansyhah A."/>
            <person name="Gross H."/>
        </authorList>
    </citation>
    <scope>NUCLEOTIDE SEQUENCE [LARGE SCALE GENOMIC DNA]</scope>
    <source>
        <strain evidence="2 3">DSM 17473</strain>
    </source>
</reference>
<gene>
    <name evidence="2" type="ORF">EWM63_22850</name>
</gene>
<evidence type="ECO:0000256" key="1">
    <source>
        <dbReference type="SAM" id="SignalP"/>
    </source>
</evidence>
<dbReference type="EMBL" id="CP035913">
    <property type="protein sequence ID" value="QBE65479.1"/>
    <property type="molecule type" value="Genomic_DNA"/>
</dbReference>
<dbReference type="PROSITE" id="PS51257">
    <property type="entry name" value="PROKAR_LIPOPROTEIN"/>
    <property type="match status" value="1"/>
</dbReference>
<name>A0A4P6L212_9BURK</name>
<dbReference type="RefSeq" id="WP_130188589.1">
    <property type="nucleotide sequence ID" value="NZ_CP035913.1"/>
</dbReference>
<evidence type="ECO:0008006" key="4">
    <source>
        <dbReference type="Google" id="ProtNLM"/>
    </source>
</evidence>
<proteinExistence type="predicted"/>
<keyword evidence="1" id="KW-0732">Signal</keyword>
<feature type="chain" id="PRO_5020508670" description="Lipoprotein" evidence="1">
    <location>
        <begin position="18"/>
        <end position="128"/>
    </location>
</feature>
<accession>A0A4P6L212</accession>
<evidence type="ECO:0000313" key="2">
    <source>
        <dbReference type="EMBL" id="QBE65479.1"/>
    </source>
</evidence>
<dbReference type="KEGG" id="plue:EWM63_22850"/>